<dbReference type="Proteomes" id="UP000198406">
    <property type="component" value="Unassembled WGS sequence"/>
</dbReference>
<name>A0A1Z5KQT4_FISSO</name>
<dbReference type="EMBL" id="BDSP01000278">
    <property type="protein sequence ID" value="GAX28683.1"/>
    <property type="molecule type" value="Genomic_DNA"/>
</dbReference>
<evidence type="ECO:0000313" key="7">
    <source>
        <dbReference type="Proteomes" id="UP000198406"/>
    </source>
</evidence>
<evidence type="ECO:0000259" key="5">
    <source>
        <dbReference type="PROSITE" id="PS51058"/>
    </source>
</evidence>
<feature type="compositionally biased region" description="Polar residues" evidence="4">
    <location>
        <begin position="564"/>
        <end position="580"/>
    </location>
</feature>
<feature type="compositionally biased region" description="Low complexity" evidence="4">
    <location>
        <begin position="477"/>
        <end position="499"/>
    </location>
</feature>
<feature type="domain" description="CXXC-type" evidence="5">
    <location>
        <begin position="639"/>
        <end position="684"/>
    </location>
</feature>
<feature type="region of interest" description="Disordered" evidence="4">
    <location>
        <begin position="29"/>
        <end position="173"/>
    </location>
</feature>
<feature type="compositionally biased region" description="Basic and acidic residues" evidence="4">
    <location>
        <begin position="334"/>
        <end position="365"/>
    </location>
</feature>
<keyword evidence="7" id="KW-1185">Reference proteome</keyword>
<dbReference type="InterPro" id="IPR002857">
    <property type="entry name" value="Znf_CXXC"/>
</dbReference>
<proteinExistence type="predicted"/>
<feature type="region of interest" description="Disordered" evidence="4">
    <location>
        <begin position="267"/>
        <end position="616"/>
    </location>
</feature>
<organism evidence="6 7">
    <name type="scientific">Fistulifera solaris</name>
    <name type="common">Oleaginous diatom</name>
    <dbReference type="NCBI Taxonomy" id="1519565"/>
    <lineage>
        <taxon>Eukaryota</taxon>
        <taxon>Sar</taxon>
        <taxon>Stramenopiles</taxon>
        <taxon>Ochrophyta</taxon>
        <taxon>Bacillariophyta</taxon>
        <taxon>Bacillariophyceae</taxon>
        <taxon>Bacillariophycidae</taxon>
        <taxon>Naviculales</taxon>
        <taxon>Naviculaceae</taxon>
        <taxon>Fistulifera</taxon>
    </lineage>
</organism>
<feature type="region of interest" description="Disordered" evidence="4">
    <location>
        <begin position="703"/>
        <end position="777"/>
    </location>
</feature>
<protein>
    <recommendedName>
        <fullName evidence="5">CXXC-type domain-containing protein</fullName>
    </recommendedName>
</protein>
<feature type="compositionally biased region" description="Basic and acidic residues" evidence="4">
    <location>
        <begin position="382"/>
        <end position="404"/>
    </location>
</feature>
<keyword evidence="1" id="KW-0479">Metal-binding</keyword>
<dbReference type="GO" id="GO:0003677">
    <property type="term" value="F:DNA binding"/>
    <property type="evidence" value="ECO:0007669"/>
    <property type="project" value="InterPro"/>
</dbReference>
<dbReference type="AlphaFoldDB" id="A0A1Z5KQT4"/>
<accession>A0A1Z5KQT4</accession>
<evidence type="ECO:0000313" key="6">
    <source>
        <dbReference type="EMBL" id="GAX28683.1"/>
    </source>
</evidence>
<reference evidence="6 7" key="1">
    <citation type="journal article" date="2015" name="Plant Cell">
        <title>Oil accumulation by the oleaginous diatom Fistulifera solaris as revealed by the genome and transcriptome.</title>
        <authorList>
            <person name="Tanaka T."/>
            <person name="Maeda Y."/>
            <person name="Veluchamy A."/>
            <person name="Tanaka M."/>
            <person name="Abida H."/>
            <person name="Marechal E."/>
            <person name="Bowler C."/>
            <person name="Muto M."/>
            <person name="Sunaga Y."/>
            <person name="Tanaka M."/>
            <person name="Yoshino T."/>
            <person name="Taniguchi T."/>
            <person name="Fukuda Y."/>
            <person name="Nemoto M."/>
            <person name="Matsumoto M."/>
            <person name="Wong P.S."/>
            <person name="Aburatani S."/>
            <person name="Fujibuchi W."/>
        </authorList>
    </citation>
    <scope>NUCLEOTIDE SEQUENCE [LARGE SCALE GENOMIC DNA]</scope>
    <source>
        <strain evidence="6 7">JPCC DA0580</strain>
    </source>
</reference>
<evidence type="ECO:0000256" key="1">
    <source>
        <dbReference type="ARBA" id="ARBA00022723"/>
    </source>
</evidence>
<feature type="compositionally biased region" description="Polar residues" evidence="4">
    <location>
        <begin position="547"/>
        <end position="557"/>
    </location>
</feature>
<comment type="caution">
    <text evidence="6">The sequence shown here is derived from an EMBL/GenBank/DDBJ whole genome shotgun (WGS) entry which is preliminary data.</text>
</comment>
<keyword evidence="2" id="KW-0863">Zinc-finger</keyword>
<gene>
    <name evidence="6" type="ORF">FisN_33Hh041</name>
</gene>
<keyword evidence="3" id="KW-0862">Zinc</keyword>
<feature type="compositionally biased region" description="Basic residues" evidence="4">
    <location>
        <begin position="111"/>
        <end position="121"/>
    </location>
</feature>
<evidence type="ECO:0000256" key="2">
    <source>
        <dbReference type="ARBA" id="ARBA00022771"/>
    </source>
</evidence>
<feature type="compositionally biased region" description="Basic and acidic residues" evidence="4">
    <location>
        <begin position="100"/>
        <end position="110"/>
    </location>
</feature>
<evidence type="ECO:0000256" key="4">
    <source>
        <dbReference type="SAM" id="MobiDB-lite"/>
    </source>
</evidence>
<dbReference type="InParanoid" id="A0A1Z5KQT4"/>
<dbReference type="GO" id="GO:0008270">
    <property type="term" value="F:zinc ion binding"/>
    <property type="evidence" value="ECO:0007669"/>
    <property type="project" value="UniProtKB-KW"/>
</dbReference>
<evidence type="ECO:0000256" key="3">
    <source>
        <dbReference type="ARBA" id="ARBA00022833"/>
    </source>
</evidence>
<feature type="compositionally biased region" description="Polar residues" evidence="4">
    <location>
        <begin position="432"/>
        <end position="443"/>
    </location>
</feature>
<feature type="compositionally biased region" description="Polar residues" evidence="4">
    <location>
        <begin position="164"/>
        <end position="173"/>
    </location>
</feature>
<dbReference type="PROSITE" id="PS51058">
    <property type="entry name" value="ZF_CXXC"/>
    <property type="match status" value="1"/>
</dbReference>
<sequence>MDERMAQWASVHLELTRVAKEKRILRQRSPHTKRLLEDAIPFHPKPRGRAPAGKSWDPIYGEWTDTSPKKATAKTKATKAKTADSFVSVNESPNRNHKATAKEAIHEKGKNRQKSKGKAVKHSSNATMTKRQTRSAAKEKHKKIALSATHSPLIDPKQRPATKIVTSSSSTNIRVQMPSPKRLEATLEENSGGFLALAATPPRPTTSRSKLATSPIPKQLLASKGDALATLWGVPRKTLSHKTDKRRHSDSNMALSKEGMLAELSNKTRKRQLSSTNFKAQKKPRVDDDISSVVIRESKQPLVQKPDGTFARPRGKAPLGFDWDEQGGAWVSKTEQRRPAAKPKENTAPTEKPKQTQAKAKDRPSARVRKNTAKEPVSPPEAKNRRVQHSEFQKDHSTMDETHQTAKQNSPSKRKSELRQSNAQRNRKSTEGLLQQSPQNSPSKAKDHPRSQAGMDRGNTPEKKVQRKIVPTDSLYSPARSDSSRQQSSKTSSRLSPRAEINWDSSKDDTVPQLDSPPKYLSPRKRKEPDHVDRPLQSVLKQPRLAQGTSPLKQFNRSPHFDPATSSMLASSATRPSPRSNFHPVSGSTPDGSRGSHRSRSRTQAIFARPHRNDSARKQRLSMQFTVHAPTYTAQPLPTESRDYVACGDCLNCRLPINCGACLLCKNALHFGSLFPSCVRRICVSPVLPPLQRVAMVQFSATKRPTTPVGSPPRRSPKKLIGSGNGLLGSFGKYRDKDENSMDESEPAPSKASVQTDDNTDIVESLHPDSDDDISDF</sequence>